<dbReference type="AlphaFoldDB" id="A0A4D6MTW7"/>
<sequence length="366" mass="40738">MNWLGGLALIWHLAMAHVRLWWLSRWLPWKRCRRRRRGSERGRRSSDLRWWHENDVAELALAAAGLASAEAMVVVGNVNEGARCSGARKHGGPRVWYSDEGAMVARWWPRVAEDGVRWSTRKTTPRLESWRRGSGRFEMLERDGGGVSTRARRGGSSPAGARRVAAFRRELRLSDEVVAATKVATTEWIDYGGCRGGCHGSDVVDDDAEVNEVDALRWWHENDVAELALAAAGLASAEAMVVVGNVNEGARCSGARKHGGPRVWYSDEGAMVARWWPRVAEDGVRWSTRKTTPRLESWRRGSGRFEMLERDGGGVSTRARRGGSSPAGARRVAAFRRELRLSDEVVAATKVATTEWIGAEEREEGD</sequence>
<name>A0A4D6MTW7_VIGUN</name>
<evidence type="ECO:0000313" key="1">
    <source>
        <dbReference type="EMBL" id="QCE03315.1"/>
    </source>
</evidence>
<accession>A0A4D6MTW7</accession>
<dbReference type="Proteomes" id="UP000501690">
    <property type="component" value="Linkage Group LG8"/>
</dbReference>
<keyword evidence="2" id="KW-1185">Reference proteome</keyword>
<proteinExistence type="predicted"/>
<reference evidence="1 2" key="1">
    <citation type="submission" date="2019-04" db="EMBL/GenBank/DDBJ databases">
        <title>An improved genome assembly and genetic linkage map for asparagus bean, Vigna unguiculata ssp. sesquipedialis.</title>
        <authorList>
            <person name="Xia Q."/>
            <person name="Zhang R."/>
            <person name="Dong Y."/>
        </authorList>
    </citation>
    <scope>NUCLEOTIDE SEQUENCE [LARGE SCALE GENOMIC DNA]</scope>
    <source>
        <tissue evidence="1">Leaf</tissue>
    </source>
</reference>
<gene>
    <name evidence="1" type="ORF">DEO72_LG8g1339</name>
</gene>
<protein>
    <submittedName>
        <fullName evidence="1">Uncharacterized protein</fullName>
    </submittedName>
</protein>
<organism evidence="1 2">
    <name type="scientific">Vigna unguiculata</name>
    <name type="common">Cowpea</name>
    <dbReference type="NCBI Taxonomy" id="3917"/>
    <lineage>
        <taxon>Eukaryota</taxon>
        <taxon>Viridiplantae</taxon>
        <taxon>Streptophyta</taxon>
        <taxon>Embryophyta</taxon>
        <taxon>Tracheophyta</taxon>
        <taxon>Spermatophyta</taxon>
        <taxon>Magnoliopsida</taxon>
        <taxon>eudicotyledons</taxon>
        <taxon>Gunneridae</taxon>
        <taxon>Pentapetalae</taxon>
        <taxon>rosids</taxon>
        <taxon>fabids</taxon>
        <taxon>Fabales</taxon>
        <taxon>Fabaceae</taxon>
        <taxon>Papilionoideae</taxon>
        <taxon>50 kb inversion clade</taxon>
        <taxon>NPAAA clade</taxon>
        <taxon>indigoferoid/millettioid clade</taxon>
        <taxon>Phaseoleae</taxon>
        <taxon>Vigna</taxon>
    </lineage>
</organism>
<evidence type="ECO:0000313" key="2">
    <source>
        <dbReference type="Proteomes" id="UP000501690"/>
    </source>
</evidence>
<dbReference type="EMBL" id="CP039352">
    <property type="protein sequence ID" value="QCE03315.1"/>
    <property type="molecule type" value="Genomic_DNA"/>
</dbReference>